<dbReference type="InterPro" id="IPR040690">
    <property type="entry name" value="FtsX_ECD"/>
</dbReference>
<evidence type="ECO:0000256" key="4">
    <source>
        <dbReference type="ARBA" id="ARBA00022475"/>
    </source>
</evidence>
<dbReference type="Pfam" id="PF02687">
    <property type="entry name" value="FtsX"/>
    <property type="match status" value="1"/>
</dbReference>
<keyword evidence="6 11" id="KW-0812">Transmembrane</keyword>
<dbReference type="OrthoDB" id="9812531at2"/>
<dbReference type="NCBIfam" id="NF038347">
    <property type="entry name" value="FtsX_Gpos"/>
    <property type="match status" value="1"/>
</dbReference>
<keyword evidence="4 10" id="KW-1003">Cell membrane</keyword>
<feature type="domain" description="ABC3 transporter permease C-terminal" evidence="12">
    <location>
        <begin position="184"/>
        <end position="304"/>
    </location>
</feature>
<dbReference type="Proteomes" id="UP000032633">
    <property type="component" value="Chromosome"/>
</dbReference>
<evidence type="ECO:0000256" key="5">
    <source>
        <dbReference type="ARBA" id="ARBA00022618"/>
    </source>
</evidence>
<reference evidence="14 15" key="1">
    <citation type="journal article" date="2015" name="J. Biotechnol.">
        <title>Complete genome sequence of Paenibacillus beijingensis 7188(T) (=DSM 24997(T)), a novel rhizobacterium from jujube garden soil.</title>
        <authorList>
            <person name="Kwak Y."/>
            <person name="Shin J.H."/>
        </authorList>
    </citation>
    <scope>NUCLEOTIDE SEQUENCE [LARGE SCALE GENOMIC DNA]</scope>
    <source>
        <strain evidence="14 15">DSM 24997</strain>
    </source>
</reference>
<dbReference type="Gene3D" id="3.30.70.3040">
    <property type="match status" value="1"/>
</dbReference>
<proteinExistence type="inferred from homology"/>
<feature type="transmembrane region" description="Helical" evidence="11">
    <location>
        <begin position="278"/>
        <end position="299"/>
    </location>
</feature>
<dbReference type="PATRIC" id="fig|1126833.4.peg.1709"/>
<evidence type="ECO:0000256" key="2">
    <source>
        <dbReference type="ARBA" id="ARBA00007379"/>
    </source>
</evidence>
<dbReference type="Pfam" id="PF18075">
    <property type="entry name" value="FtsX_ECD"/>
    <property type="match status" value="1"/>
</dbReference>
<dbReference type="STRING" id="1126833.VN24_07765"/>
<sequence length="305" mass="33505">MKASTFVRHLREGSRNVIRNGWMSFASMSSIFISLFILGVFMLLALNVNHLAAQFESQVEIRAYLQLGTEQNTIDSLETKIRNIPEVKNVTFVSKEEGLKMLQQNLGKDGQELLQGYSGDNNPLPDSFTIELFNPQTVAETAAQIEAMNKTGDTPPFLAVKYGKGTVETLFRITRLVRNVGLAIVLGLAVTAMFLISNTIKITILNRRREIGIMKLVGATNSFIRWPFFVEGALIGFISSVLTAGVVLYGYYRLVNASQVELGLNMITLVNVGEAGPLIAALIIGIGTVIGIWGSTISVRKYLKV</sequence>
<feature type="transmembrane region" description="Helical" evidence="11">
    <location>
        <begin position="21"/>
        <end position="46"/>
    </location>
</feature>
<organism evidence="14 15">
    <name type="scientific">Paenibacillus beijingensis</name>
    <dbReference type="NCBI Taxonomy" id="1126833"/>
    <lineage>
        <taxon>Bacteria</taxon>
        <taxon>Bacillati</taxon>
        <taxon>Bacillota</taxon>
        <taxon>Bacilli</taxon>
        <taxon>Bacillales</taxon>
        <taxon>Paenibacillaceae</taxon>
        <taxon>Paenibacillus</taxon>
    </lineage>
</organism>
<feature type="domain" description="FtsX extracellular" evidence="13">
    <location>
        <begin position="59"/>
        <end position="149"/>
    </location>
</feature>
<dbReference type="InterPro" id="IPR058204">
    <property type="entry name" value="FtsX_firmicutes-type"/>
</dbReference>
<dbReference type="EMBL" id="CP011058">
    <property type="protein sequence ID" value="AJY74489.1"/>
    <property type="molecule type" value="Genomic_DNA"/>
</dbReference>
<evidence type="ECO:0000313" key="15">
    <source>
        <dbReference type="Proteomes" id="UP000032633"/>
    </source>
</evidence>
<dbReference type="GO" id="GO:0051301">
    <property type="term" value="P:cell division"/>
    <property type="evidence" value="ECO:0007669"/>
    <property type="project" value="UniProtKB-KW"/>
</dbReference>
<dbReference type="KEGG" id="pbj:VN24_07765"/>
<dbReference type="HOGENOM" id="CLU_073546_2_2_9"/>
<dbReference type="PIRSF" id="PIRSF003097">
    <property type="entry name" value="FtsX"/>
    <property type="match status" value="1"/>
</dbReference>
<keyword evidence="9 10" id="KW-0131">Cell cycle</keyword>
<gene>
    <name evidence="14" type="ORF">VN24_07765</name>
</gene>
<dbReference type="AlphaFoldDB" id="A0A0D5NGG9"/>
<name>A0A0D5NGG9_9BACL</name>
<dbReference type="GO" id="GO:0005886">
    <property type="term" value="C:plasma membrane"/>
    <property type="evidence" value="ECO:0007669"/>
    <property type="project" value="UniProtKB-SubCell"/>
</dbReference>
<evidence type="ECO:0000256" key="10">
    <source>
        <dbReference type="PIRNR" id="PIRNR003097"/>
    </source>
</evidence>
<feature type="transmembrane region" description="Helical" evidence="11">
    <location>
        <begin position="226"/>
        <end position="252"/>
    </location>
</feature>
<reference evidence="15" key="2">
    <citation type="submission" date="2015-03" db="EMBL/GenBank/DDBJ databases">
        <title>Genome sequence of Paenibacillus beijingensis strain DSM 24997T.</title>
        <authorList>
            <person name="Kwak Y."/>
            <person name="Shin J.-H."/>
        </authorList>
    </citation>
    <scope>NUCLEOTIDE SEQUENCE [LARGE SCALE GENOMIC DNA]</scope>
    <source>
        <strain evidence="15">DSM 24997</strain>
    </source>
</reference>
<comment type="subcellular location">
    <subcellularLocation>
        <location evidence="1">Cell membrane</location>
        <topology evidence="1">Multi-pass membrane protein</topology>
    </subcellularLocation>
</comment>
<dbReference type="PANTHER" id="PTHR47755">
    <property type="entry name" value="CELL DIVISION PROTEIN FTSX"/>
    <property type="match status" value="1"/>
</dbReference>
<accession>A0A0D5NGG9</accession>
<evidence type="ECO:0000259" key="12">
    <source>
        <dbReference type="Pfam" id="PF02687"/>
    </source>
</evidence>
<comment type="similarity">
    <text evidence="2 10">Belongs to the ABC-4 integral membrane protein family. FtsX subfamily.</text>
</comment>
<keyword evidence="7 11" id="KW-1133">Transmembrane helix</keyword>
<dbReference type="InterPro" id="IPR003838">
    <property type="entry name" value="ABC3_permease_C"/>
</dbReference>
<evidence type="ECO:0000313" key="14">
    <source>
        <dbReference type="EMBL" id="AJY74489.1"/>
    </source>
</evidence>
<evidence type="ECO:0000256" key="3">
    <source>
        <dbReference type="ARBA" id="ARBA00021907"/>
    </source>
</evidence>
<evidence type="ECO:0000256" key="1">
    <source>
        <dbReference type="ARBA" id="ARBA00004651"/>
    </source>
</evidence>
<keyword evidence="5 10" id="KW-0132">Cell division</keyword>
<comment type="function">
    <text evidence="10">Part of the ABC transporter FtsEX involved in asymmetric cellular division facilitating the initiation of sporulation.</text>
</comment>
<dbReference type="InterPro" id="IPR004513">
    <property type="entry name" value="FtsX"/>
</dbReference>
<evidence type="ECO:0000256" key="11">
    <source>
        <dbReference type="SAM" id="Phobius"/>
    </source>
</evidence>
<evidence type="ECO:0000256" key="9">
    <source>
        <dbReference type="ARBA" id="ARBA00023306"/>
    </source>
</evidence>
<feature type="transmembrane region" description="Helical" evidence="11">
    <location>
        <begin position="180"/>
        <end position="205"/>
    </location>
</feature>
<protein>
    <recommendedName>
        <fullName evidence="3 10">Cell division protein FtsX</fullName>
    </recommendedName>
</protein>
<keyword evidence="15" id="KW-1185">Reference proteome</keyword>
<keyword evidence="8 10" id="KW-0472">Membrane</keyword>
<evidence type="ECO:0000256" key="8">
    <source>
        <dbReference type="ARBA" id="ARBA00023136"/>
    </source>
</evidence>
<dbReference type="RefSeq" id="WP_045669924.1">
    <property type="nucleotide sequence ID" value="NZ_CP011058.1"/>
</dbReference>
<evidence type="ECO:0000259" key="13">
    <source>
        <dbReference type="Pfam" id="PF18075"/>
    </source>
</evidence>
<dbReference type="PANTHER" id="PTHR47755:SF1">
    <property type="entry name" value="CELL DIVISION PROTEIN FTSX"/>
    <property type="match status" value="1"/>
</dbReference>
<evidence type="ECO:0000256" key="7">
    <source>
        <dbReference type="ARBA" id="ARBA00022989"/>
    </source>
</evidence>
<evidence type="ECO:0000256" key="6">
    <source>
        <dbReference type="ARBA" id="ARBA00022692"/>
    </source>
</evidence>